<reference evidence="15 16" key="2">
    <citation type="submission" date="2018-06" db="EMBL/GenBank/DDBJ databases">
        <authorList>
            <consortium name="Pathogen Informatics"/>
            <person name="Doyle S."/>
        </authorList>
    </citation>
    <scope>NUCLEOTIDE SEQUENCE [LARGE SCALE GENOMIC DNA]</scope>
    <source>
        <strain evidence="13 16">NCTC11978</strain>
        <strain evidence="12 15">NCTC12022</strain>
    </source>
</reference>
<dbReference type="PANTHER" id="PTHR36122">
    <property type="entry name" value="NICOTINAMIDE RIBOSIDE TRANSPORTER PNUC"/>
    <property type="match status" value="1"/>
</dbReference>
<evidence type="ECO:0000313" key="11">
    <source>
        <dbReference type="EMBL" id="KTC94947.1"/>
    </source>
</evidence>
<name>A0A0W0TH91_9GAMM</name>
<evidence type="ECO:0000256" key="5">
    <source>
        <dbReference type="ARBA" id="ARBA00022448"/>
    </source>
</evidence>
<dbReference type="InterPro" id="IPR006419">
    <property type="entry name" value="NMN_transpt_PnuC"/>
</dbReference>
<dbReference type="EMBL" id="LNYB01000085">
    <property type="protein sequence ID" value="KTC94947.1"/>
    <property type="molecule type" value="Genomic_DNA"/>
</dbReference>
<evidence type="ECO:0000256" key="7">
    <source>
        <dbReference type="ARBA" id="ARBA00022692"/>
    </source>
</evidence>
<reference evidence="11 14" key="1">
    <citation type="submission" date="2015-11" db="EMBL/GenBank/DDBJ databases">
        <title>Genomic analysis of 38 Legionella species identifies large and diverse effector repertoires.</title>
        <authorList>
            <person name="Burstein D."/>
            <person name="Amaro F."/>
            <person name="Zusman T."/>
            <person name="Lifshitz Z."/>
            <person name="Cohen O."/>
            <person name="Gilbert J.A."/>
            <person name="Pupko T."/>
            <person name="Shuman H.A."/>
            <person name="Segal G."/>
        </authorList>
    </citation>
    <scope>NUCLEOTIDE SEQUENCE [LARGE SCALE GENOMIC DNA]</scope>
    <source>
        <strain evidence="11 14">WO-44C</strain>
    </source>
</reference>
<accession>A0A0W0TH91</accession>
<protein>
    <recommendedName>
        <fullName evidence="4">Nicotinamide riboside transporter PnuC</fullName>
    </recommendedName>
</protein>
<gene>
    <name evidence="11" type="ORF">Lfee_2611</name>
    <name evidence="13" type="ORF">NCTC11978_01211</name>
    <name evidence="12" type="ORF">NCTC12022_01537</name>
</gene>
<feature type="transmembrane region" description="Helical" evidence="10">
    <location>
        <begin position="158"/>
        <end position="177"/>
    </location>
</feature>
<organism evidence="11 14">
    <name type="scientific">Legionella feeleii</name>
    <dbReference type="NCBI Taxonomy" id="453"/>
    <lineage>
        <taxon>Bacteria</taxon>
        <taxon>Pseudomonadati</taxon>
        <taxon>Pseudomonadota</taxon>
        <taxon>Gammaproteobacteria</taxon>
        <taxon>Legionellales</taxon>
        <taxon>Legionellaceae</taxon>
        <taxon>Legionella</taxon>
    </lineage>
</organism>
<dbReference type="NCBIfam" id="TIGR01528">
    <property type="entry name" value="NMN_trans_PnuC"/>
    <property type="match status" value="1"/>
</dbReference>
<evidence type="ECO:0000256" key="8">
    <source>
        <dbReference type="ARBA" id="ARBA00022989"/>
    </source>
</evidence>
<evidence type="ECO:0000256" key="1">
    <source>
        <dbReference type="ARBA" id="ARBA00002672"/>
    </source>
</evidence>
<evidence type="ECO:0000256" key="6">
    <source>
        <dbReference type="ARBA" id="ARBA00022475"/>
    </source>
</evidence>
<keyword evidence="9 10" id="KW-0472">Membrane</keyword>
<keyword evidence="7 10" id="KW-0812">Transmembrane</keyword>
<keyword evidence="14" id="KW-1185">Reference proteome</keyword>
<dbReference type="Pfam" id="PF04973">
    <property type="entry name" value="NMN_transporter"/>
    <property type="match status" value="1"/>
</dbReference>
<evidence type="ECO:0000313" key="16">
    <source>
        <dbReference type="Proteomes" id="UP000254033"/>
    </source>
</evidence>
<evidence type="ECO:0000256" key="3">
    <source>
        <dbReference type="ARBA" id="ARBA00006669"/>
    </source>
</evidence>
<dbReference type="PATRIC" id="fig|453.4.peg.2862"/>
<dbReference type="Proteomes" id="UP000254033">
    <property type="component" value="Unassembled WGS sequence"/>
</dbReference>
<dbReference type="PANTHER" id="PTHR36122:SF2">
    <property type="entry name" value="NICOTINAMIDE RIBOSIDE TRANSPORTER PNUC"/>
    <property type="match status" value="1"/>
</dbReference>
<sequence length="198" mass="22915">MLLDLFGASVSLLSTYFFIRLDSKAWLTTLLATCLNGWLYWQKGIYADMLLEAFYFFSVCYGWYLWRLPAKGDKPFILQLSIKQWLFVGAIVGLFYTIIAKLLLTFTHSNVAVLDALTTALSLVAQGLMCYRAIATWILWFFTDALYAYLYFQKELPFHFLLMLLYTTMAITGYLSWARRRAIESKPPHLMMTASLIP</sequence>
<evidence type="ECO:0000313" key="14">
    <source>
        <dbReference type="Proteomes" id="UP000054698"/>
    </source>
</evidence>
<dbReference type="Proteomes" id="UP000054698">
    <property type="component" value="Unassembled WGS sequence"/>
</dbReference>
<evidence type="ECO:0000313" key="12">
    <source>
        <dbReference type="EMBL" id="SPX60801.1"/>
    </source>
</evidence>
<keyword evidence="8 10" id="KW-1133">Transmembrane helix</keyword>
<feature type="transmembrane region" description="Helical" evidence="10">
    <location>
        <begin position="45"/>
        <end position="64"/>
    </location>
</feature>
<dbReference type="GO" id="GO:0034257">
    <property type="term" value="F:nicotinamide riboside transmembrane transporter activity"/>
    <property type="evidence" value="ECO:0007669"/>
    <property type="project" value="InterPro"/>
</dbReference>
<keyword evidence="6" id="KW-1003">Cell membrane</keyword>
<evidence type="ECO:0000313" key="15">
    <source>
        <dbReference type="Proteomes" id="UP000251942"/>
    </source>
</evidence>
<dbReference type="EMBL" id="UASS01000012">
    <property type="protein sequence ID" value="SPX60801.1"/>
    <property type="molecule type" value="Genomic_DNA"/>
</dbReference>
<dbReference type="RefSeq" id="WP_058447451.1">
    <property type="nucleotide sequence ID" value="NZ_CAAAHT010000026.1"/>
</dbReference>
<evidence type="ECO:0000256" key="4">
    <source>
        <dbReference type="ARBA" id="ARBA00017522"/>
    </source>
</evidence>
<comment type="function">
    <text evidence="1">Required for nicotinamide riboside transport across the inner membrane.</text>
</comment>
<comment type="subcellular location">
    <subcellularLocation>
        <location evidence="2">Cell membrane</location>
        <topology evidence="2">Multi-pass membrane protein</topology>
    </subcellularLocation>
</comment>
<dbReference type="Proteomes" id="UP000251942">
    <property type="component" value="Unassembled WGS sequence"/>
</dbReference>
<dbReference type="OrthoDB" id="9791248at2"/>
<comment type="similarity">
    <text evidence="3">Belongs to the nicotinamide ribonucleoside (NR) uptake permease (TC 4.B.1) family.</text>
</comment>
<evidence type="ECO:0000313" key="13">
    <source>
        <dbReference type="EMBL" id="STX38031.1"/>
    </source>
</evidence>
<keyword evidence="5" id="KW-0813">Transport</keyword>
<proteinExistence type="inferred from homology"/>
<dbReference type="AlphaFoldDB" id="A0A0W0TH91"/>
<dbReference type="GO" id="GO:0005886">
    <property type="term" value="C:plasma membrane"/>
    <property type="evidence" value="ECO:0007669"/>
    <property type="project" value="UniProtKB-SubCell"/>
</dbReference>
<dbReference type="EMBL" id="UGNY01000001">
    <property type="protein sequence ID" value="STX38031.1"/>
    <property type="molecule type" value="Genomic_DNA"/>
</dbReference>
<evidence type="ECO:0000256" key="10">
    <source>
        <dbReference type="SAM" id="Phobius"/>
    </source>
</evidence>
<evidence type="ECO:0000256" key="2">
    <source>
        <dbReference type="ARBA" id="ARBA00004651"/>
    </source>
</evidence>
<evidence type="ECO:0000256" key="9">
    <source>
        <dbReference type="ARBA" id="ARBA00023136"/>
    </source>
</evidence>
<feature type="transmembrane region" description="Helical" evidence="10">
    <location>
        <begin position="85"/>
        <end position="104"/>
    </location>
</feature>
<dbReference type="STRING" id="453.Lfee_2611"/>